<dbReference type="EMBL" id="BLKM01012977">
    <property type="protein sequence ID" value="GFG38023.1"/>
    <property type="molecule type" value="Genomic_DNA"/>
</dbReference>
<dbReference type="InParanoid" id="A0A6L2PZF8"/>
<dbReference type="OrthoDB" id="8064596at2759"/>
<dbReference type="Proteomes" id="UP000502823">
    <property type="component" value="Unassembled WGS sequence"/>
</dbReference>
<reference evidence="2" key="1">
    <citation type="submission" date="2020-01" db="EMBL/GenBank/DDBJ databases">
        <title>Draft genome sequence of the Termite Coptotermes fromosanus.</title>
        <authorList>
            <person name="Itakura S."/>
            <person name="Yosikawa Y."/>
            <person name="Umezawa K."/>
        </authorList>
    </citation>
    <scope>NUCLEOTIDE SEQUENCE [LARGE SCALE GENOMIC DNA]</scope>
</reference>
<name>A0A6L2PZF8_COPFO</name>
<dbReference type="AlphaFoldDB" id="A0A6L2PZF8"/>
<gene>
    <name evidence="1" type="ORF">Cfor_02318</name>
</gene>
<proteinExistence type="predicted"/>
<accession>A0A6L2PZF8</accession>
<sequence>MGIDGSEIADPLARQVSSLPHMGPVPALGISAKFARGVIRHWMSRKQQTQGVLAVCSWTKAGAEELCNLSRNHLRVMMGLPTGHCHLKGHLFKLGLVHSPGCDRCKQASEMASHVLCDDEAVTVLRFRHRGHHFLKKGDFTEISISKVLHFVQSVGLLNA</sequence>
<evidence type="ECO:0000313" key="2">
    <source>
        <dbReference type="Proteomes" id="UP000502823"/>
    </source>
</evidence>
<protein>
    <submittedName>
        <fullName evidence="1">Uncharacterized protein</fullName>
    </submittedName>
</protein>
<keyword evidence="2" id="KW-1185">Reference proteome</keyword>
<comment type="caution">
    <text evidence="1">The sequence shown here is derived from an EMBL/GenBank/DDBJ whole genome shotgun (WGS) entry which is preliminary data.</text>
</comment>
<evidence type="ECO:0000313" key="1">
    <source>
        <dbReference type="EMBL" id="GFG38023.1"/>
    </source>
</evidence>
<organism evidence="1 2">
    <name type="scientific">Coptotermes formosanus</name>
    <name type="common">Formosan subterranean termite</name>
    <dbReference type="NCBI Taxonomy" id="36987"/>
    <lineage>
        <taxon>Eukaryota</taxon>
        <taxon>Metazoa</taxon>
        <taxon>Ecdysozoa</taxon>
        <taxon>Arthropoda</taxon>
        <taxon>Hexapoda</taxon>
        <taxon>Insecta</taxon>
        <taxon>Pterygota</taxon>
        <taxon>Neoptera</taxon>
        <taxon>Polyneoptera</taxon>
        <taxon>Dictyoptera</taxon>
        <taxon>Blattodea</taxon>
        <taxon>Blattoidea</taxon>
        <taxon>Termitoidae</taxon>
        <taxon>Rhinotermitidae</taxon>
        <taxon>Coptotermes</taxon>
    </lineage>
</organism>